<dbReference type="InterPro" id="IPR051225">
    <property type="entry name" value="NAD(P)_epim/dehydratase"/>
</dbReference>
<dbReference type="InterPro" id="IPR001509">
    <property type="entry name" value="Epimerase_deHydtase"/>
</dbReference>
<keyword evidence="4" id="KW-1185">Reference proteome</keyword>
<dbReference type="PANTHER" id="PTHR42687">
    <property type="entry name" value="L-THREONINE 3-DEHYDROGENASE"/>
    <property type="match status" value="1"/>
</dbReference>
<dbReference type="RefSeq" id="WP_261617275.1">
    <property type="nucleotide sequence ID" value="NZ_JALIDZ010000008.1"/>
</dbReference>
<dbReference type="SUPFAM" id="SSF51735">
    <property type="entry name" value="NAD(P)-binding Rossmann-fold domains"/>
    <property type="match status" value="1"/>
</dbReference>
<evidence type="ECO:0000313" key="4">
    <source>
        <dbReference type="Proteomes" id="UP001320898"/>
    </source>
</evidence>
<name>A0AAW5R094_9HYPH</name>
<comment type="caution">
    <text evidence="3">The sequence shown here is derived from an EMBL/GenBank/DDBJ whole genome shotgun (WGS) entry which is preliminary data.</text>
</comment>
<protein>
    <submittedName>
        <fullName evidence="3">L-threonine 3-dehydrogenase</fullName>
    </submittedName>
</protein>
<dbReference type="FunFam" id="3.40.50.720:FF:000077">
    <property type="entry name" value="L-threonine 3-dehydrogenase, mitochondrial"/>
    <property type="match status" value="1"/>
</dbReference>
<dbReference type="GO" id="GO:0008743">
    <property type="term" value="F:L-threonine 3-dehydrogenase activity"/>
    <property type="evidence" value="ECO:0007669"/>
    <property type="project" value="TreeGrafter"/>
</dbReference>
<dbReference type="PANTHER" id="PTHR42687:SF1">
    <property type="entry name" value="L-THREONINE 3-DEHYDROGENASE, MITOCHONDRIAL"/>
    <property type="match status" value="1"/>
</dbReference>
<dbReference type="Gene3D" id="3.40.50.720">
    <property type="entry name" value="NAD(P)-binding Rossmann-like Domain"/>
    <property type="match status" value="1"/>
</dbReference>
<evidence type="ECO:0000313" key="3">
    <source>
        <dbReference type="EMBL" id="MCT8973695.1"/>
    </source>
</evidence>
<sequence length="332" mass="36705">MLVCRQASETIVRNILVTGALGQIGSELVPALRAHYGAERVIATDIRMLQPGNGGSAGPYEHVDCTRPHQIHEVMRRHDIGTIYHMAALLSAVAEDKPQIAWSVNMGGLYNVLEVARQYECAVFFPSSIGAFGPSTPRDHTPQVTVQRPTTMYGVTKVSGELLADYYAQRFGVDTRGLRLPGLISYSAPPGGGTTDYAVEIFHQAIRYRHYTCFLSADTRLDMMYMPDAIRAMIELMQADAARLNHRNAYNVTAMTITPAELAAAIERQIPGFVIDYEVDPVRQAIAESWPRSLDDSAARTDWGWTPRYDLDAMCADMIEKLGARLKPASRA</sequence>
<dbReference type="CDD" id="cd05272">
    <property type="entry name" value="TDH_SDR_e"/>
    <property type="match status" value="1"/>
</dbReference>
<dbReference type="EMBL" id="JALIDZ010000008">
    <property type="protein sequence ID" value="MCT8973695.1"/>
    <property type="molecule type" value="Genomic_DNA"/>
</dbReference>
<evidence type="ECO:0000256" key="1">
    <source>
        <dbReference type="ARBA" id="ARBA00007637"/>
    </source>
</evidence>
<evidence type="ECO:0000259" key="2">
    <source>
        <dbReference type="Pfam" id="PF01370"/>
    </source>
</evidence>
<organism evidence="3 4">
    <name type="scientific">Microbaculum marinisediminis</name>
    <dbReference type="NCBI Taxonomy" id="2931392"/>
    <lineage>
        <taxon>Bacteria</taxon>
        <taxon>Pseudomonadati</taxon>
        <taxon>Pseudomonadota</taxon>
        <taxon>Alphaproteobacteria</taxon>
        <taxon>Hyphomicrobiales</taxon>
        <taxon>Tepidamorphaceae</taxon>
        <taxon>Microbaculum</taxon>
    </lineage>
</organism>
<dbReference type="Proteomes" id="UP001320898">
    <property type="component" value="Unassembled WGS sequence"/>
</dbReference>
<dbReference type="Pfam" id="PF01370">
    <property type="entry name" value="Epimerase"/>
    <property type="match status" value="1"/>
</dbReference>
<gene>
    <name evidence="3" type="ORF">MUB46_17665</name>
</gene>
<proteinExistence type="inferred from homology"/>
<dbReference type="GO" id="GO:0006567">
    <property type="term" value="P:L-threonine catabolic process"/>
    <property type="evidence" value="ECO:0007669"/>
    <property type="project" value="TreeGrafter"/>
</dbReference>
<dbReference type="AlphaFoldDB" id="A0AAW5R094"/>
<feature type="domain" description="NAD-dependent epimerase/dehydratase" evidence="2">
    <location>
        <begin position="15"/>
        <end position="252"/>
    </location>
</feature>
<reference evidence="3 4" key="1">
    <citation type="submission" date="2022-04" db="EMBL/GenBank/DDBJ databases">
        <authorList>
            <person name="Ye Y.-Q."/>
            <person name="Du Z.-J."/>
        </authorList>
    </citation>
    <scope>NUCLEOTIDE SEQUENCE [LARGE SCALE GENOMIC DNA]</scope>
    <source>
        <strain evidence="3 4">A6E488</strain>
    </source>
</reference>
<comment type="similarity">
    <text evidence="1">Belongs to the NAD(P)-dependent epimerase/dehydratase family.</text>
</comment>
<dbReference type="InterPro" id="IPR036291">
    <property type="entry name" value="NAD(P)-bd_dom_sf"/>
</dbReference>
<accession>A0AAW5R094</accession>